<dbReference type="InterPro" id="IPR002937">
    <property type="entry name" value="Amino_oxidase"/>
</dbReference>
<evidence type="ECO:0000313" key="7">
    <source>
        <dbReference type="Proteomes" id="UP000799772"/>
    </source>
</evidence>
<evidence type="ECO:0000259" key="5">
    <source>
        <dbReference type="Pfam" id="PF01593"/>
    </source>
</evidence>
<evidence type="ECO:0000256" key="2">
    <source>
        <dbReference type="ARBA" id="ARBA00012804"/>
    </source>
</evidence>
<dbReference type="GO" id="GO:0097621">
    <property type="term" value="F:monoamine oxidase activity"/>
    <property type="evidence" value="ECO:0007669"/>
    <property type="project" value="UniProtKB-EC"/>
</dbReference>
<dbReference type="AlphaFoldDB" id="A0A9P4I0X8"/>
<dbReference type="InterPro" id="IPR036188">
    <property type="entry name" value="FAD/NAD-bd_sf"/>
</dbReference>
<dbReference type="SUPFAM" id="SSF51905">
    <property type="entry name" value="FAD/NAD(P)-binding domain"/>
    <property type="match status" value="1"/>
</dbReference>
<sequence length="417" mass="45220">MNVRILWHVSVLATTLPSLTSSSPVQNVDVAILGARLSGSSAAGDLIKGGVSDAVFEARNRVGGRVLNMELPNGGVQEVGAQYVGSTQDRVIALARSQNLQNFRYWKRHILQAANAIAALNGMARTINVESPWTHPNASEWDSQTFSTWLDQNAYLPATRALFDVTSTSLFSAQPEELSFLYVIAYIAAAGNATDPGTLERLIVVPGGAQESRINGGTQLIAIQLADRIEFHKGSIKLNTPIRRIVKSAKAVTYLTYPYTLFSDDPKTLVINAKHAVHATNLTVQVISVDNSTIIRATFDNSPADASYGALMAFIEADEMRRLDSQTEEQVQAEVLGDFVKYFGSQAANPTGFILQRWDLEEWSCGAPVAFAPPAVLTKYGEALRTPTSDFWVGYMDGAVRSGERVAKEVLVALGKV</sequence>
<feature type="domain" description="Amine oxidase" evidence="5">
    <location>
        <begin position="37"/>
        <end position="283"/>
    </location>
</feature>
<dbReference type="PANTHER" id="PTHR43563">
    <property type="entry name" value="AMINE OXIDASE"/>
    <property type="match status" value="1"/>
</dbReference>
<dbReference type="EMBL" id="ML978141">
    <property type="protein sequence ID" value="KAF2092946.1"/>
    <property type="molecule type" value="Genomic_DNA"/>
</dbReference>
<organism evidence="6 7">
    <name type="scientific">Rhizodiscina lignyota</name>
    <dbReference type="NCBI Taxonomy" id="1504668"/>
    <lineage>
        <taxon>Eukaryota</taxon>
        <taxon>Fungi</taxon>
        <taxon>Dikarya</taxon>
        <taxon>Ascomycota</taxon>
        <taxon>Pezizomycotina</taxon>
        <taxon>Dothideomycetes</taxon>
        <taxon>Pleosporomycetidae</taxon>
        <taxon>Aulographales</taxon>
        <taxon>Rhizodiscinaceae</taxon>
        <taxon>Rhizodiscina</taxon>
    </lineage>
</organism>
<evidence type="ECO:0000313" key="6">
    <source>
        <dbReference type="EMBL" id="KAF2092946.1"/>
    </source>
</evidence>
<comment type="caution">
    <text evidence="6">The sequence shown here is derived from an EMBL/GenBank/DDBJ whole genome shotgun (WGS) entry which is preliminary data.</text>
</comment>
<accession>A0A9P4I0X8</accession>
<comment type="catalytic activity">
    <reaction evidence="3">
        <text>a secondary aliphatic amine + O2 + H2O = a primary amine + an aldehyde + H2O2</text>
        <dbReference type="Rhea" id="RHEA:26414"/>
        <dbReference type="ChEBI" id="CHEBI:15377"/>
        <dbReference type="ChEBI" id="CHEBI:15379"/>
        <dbReference type="ChEBI" id="CHEBI:16240"/>
        <dbReference type="ChEBI" id="CHEBI:17478"/>
        <dbReference type="ChEBI" id="CHEBI:58855"/>
        <dbReference type="ChEBI" id="CHEBI:65296"/>
        <dbReference type="EC" id="1.4.3.4"/>
    </reaction>
</comment>
<comment type="similarity">
    <text evidence="1">Belongs to the flavin monoamine oxidase family.</text>
</comment>
<dbReference type="SUPFAM" id="SSF54373">
    <property type="entry name" value="FAD-linked reductases, C-terminal domain"/>
    <property type="match status" value="1"/>
</dbReference>
<feature type="chain" id="PRO_5040416240" description="monoamine oxidase" evidence="4">
    <location>
        <begin position="23"/>
        <end position="417"/>
    </location>
</feature>
<feature type="signal peptide" evidence="4">
    <location>
        <begin position="1"/>
        <end position="22"/>
    </location>
</feature>
<gene>
    <name evidence="6" type="ORF">NA57DRAFT_69518</name>
</gene>
<feature type="domain" description="Amine oxidase" evidence="5">
    <location>
        <begin position="299"/>
        <end position="411"/>
    </location>
</feature>
<dbReference type="Pfam" id="PF01593">
    <property type="entry name" value="Amino_oxidase"/>
    <property type="match status" value="2"/>
</dbReference>
<evidence type="ECO:0000256" key="3">
    <source>
        <dbReference type="ARBA" id="ARBA00048448"/>
    </source>
</evidence>
<dbReference type="OrthoDB" id="5046242at2759"/>
<protein>
    <recommendedName>
        <fullName evidence="2">monoamine oxidase</fullName>
        <ecNumber evidence="2">1.4.3.4</ecNumber>
    </recommendedName>
</protein>
<proteinExistence type="inferred from homology"/>
<reference evidence="6" key="1">
    <citation type="journal article" date="2020" name="Stud. Mycol.">
        <title>101 Dothideomycetes genomes: a test case for predicting lifestyles and emergence of pathogens.</title>
        <authorList>
            <person name="Haridas S."/>
            <person name="Albert R."/>
            <person name="Binder M."/>
            <person name="Bloem J."/>
            <person name="Labutti K."/>
            <person name="Salamov A."/>
            <person name="Andreopoulos B."/>
            <person name="Baker S."/>
            <person name="Barry K."/>
            <person name="Bills G."/>
            <person name="Bluhm B."/>
            <person name="Cannon C."/>
            <person name="Castanera R."/>
            <person name="Culley D."/>
            <person name="Daum C."/>
            <person name="Ezra D."/>
            <person name="Gonzalez J."/>
            <person name="Henrissat B."/>
            <person name="Kuo A."/>
            <person name="Liang C."/>
            <person name="Lipzen A."/>
            <person name="Lutzoni F."/>
            <person name="Magnuson J."/>
            <person name="Mondo S."/>
            <person name="Nolan M."/>
            <person name="Ohm R."/>
            <person name="Pangilinan J."/>
            <person name="Park H.-J."/>
            <person name="Ramirez L."/>
            <person name="Alfaro M."/>
            <person name="Sun H."/>
            <person name="Tritt A."/>
            <person name="Yoshinaga Y."/>
            <person name="Zwiers L.-H."/>
            <person name="Turgeon B."/>
            <person name="Goodwin S."/>
            <person name="Spatafora J."/>
            <person name="Crous P."/>
            <person name="Grigoriev I."/>
        </authorList>
    </citation>
    <scope>NUCLEOTIDE SEQUENCE</scope>
    <source>
        <strain evidence="6">CBS 133067</strain>
    </source>
</reference>
<name>A0A9P4I0X8_9PEZI</name>
<dbReference type="Gene3D" id="3.50.50.60">
    <property type="entry name" value="FAD/NAD(P)-binding domain"/>
    <property type="match status" value="2"/>
</dbReference>
<keyword evidence="7" id="KW-1185">Reference proteome</keyword>
<dbReference type="InterPro" id="IPR050703">
    <property type="entry name" value="Flavin_MAO"/>
</dbReference>
<evidence type="ECO:0000256" key="1">
    <source>
        <dbReference type="ARBA" id="ARBA00005995"/>
    </source>
</evidence>
<dbReference type="EC" id="1.4.3.4" evidence="2"/>
<keyword evidence="4" id="KW-0732">Signal</keyword>
<dbReference type="PANTHER" id="PTHR43563:SF14">
    <property type="entry name" value="AMINE OXIDASE"/>
    <property type="match status" value="1"/>
</dbReference>
<evidence type="ECO:0000256" key="4">
    <source>
        <dbReference type="SAM" id="SignalP"/>
    </source>
</evidence>
<dbReference type="Proteomes" id="UP000799772">
    <property type="component" value="Unassembled WGS sequence"/>
</dbReference>